<feature type="signal peptide" evidence="1">
    <location>
        <begin position="1"/>
        <end position="17"/>
    </location>
</feature>
<evidence type="ECO:0000313" key="3">
    <source>
        <dbReference type="EMBL" id="SDL94937.1"/>
    </source>
</evidence>
<feature type="domain" description="GEVED" evidence="2">
    <location>
        <begin position="316"/>
        <end position="391"/>
    </location>
</feature>
<name>A0A1G9P9R5_9ACTN</name>
<dbReference type="OrthoDB" id="3863020at2"/>
<dbReference type="Pfam" id="PF20009">
    <property type="entry name" value="GEVED"/>
    <property type="match status" value="1"/>
</dbReference>
<evidence type="ECO:0000313" key="4">
    <source>
        <dbReference type="Proteomes" id="UP000199202"/>
    </source>
</evidence>
<dbReference type="Proteomes" id="UP000199202">
    <property type="component" value="Unassembled WGS sequence"/>
</dbReference>
<keyword evidence="4" id="KW-1185">Reference proteome</keyword>
<feature type="chain" id="PRO_5039544483" description="GEVED domain-containing protein" evidence="1">
    <location>
        <begin position="18"/>
        <end position="433"/>
    </location>
</feature>
<evidence type="ECO:0000256" key="1">
    <source>
        <dbReference type="SAM" id="SignalP"/>
    </source>
</evidence>
<dbReference type="AlphaFoldDB" id="A0A1G9P9R5"/>
<dbReference type="STRING" id="633440.SAMN05421869_13364"/>
<dbReference type="InterPro" id="IPR045474">
    <property type="entry name" value="GEVED"/>
</dbReference>
<organism evidence="3 4">
    <name type="scientific">Nonomuraea jiangxiensis</name>
    <dbReference type="NCBI Taxonomy" id="633440"/>
    <lineage>
        <taxon>Bacteria</taxon>
        <taxon>Bacillati</taxon>
        <taxon>Actinomycetota</taxon>
        <taxon>Actinomycetes</taxon>
        <taxon>Streptosporangiales</taxon>
        <taxon>Streptosporangiaceae</taxon>
        <taxon>Nonomuraea</taxon>
    </lineage>
</organism>
<proteinExistence type="predicted"/>
<protein>
    <recommendedName>
        <fullName evidence="2">GEVED domain-containing protein</fullName>
    </recommendedName>
</protein>
<gene>
    <name evidence="3" type="ORF">SAMN05421869_13364</name>
</gene>
<accession>A0A1G9P9R5</accession>
<keyword evidence="1" id="KW-0732">Signal</keyword>
<dbReference type="RefSeq" id="WP_143044163.1">
    <property type="nucleotide sequence ID" value="NZ_FNDJ01000033.1"/>
</dbReference>
<evidence type="ECO:0000259" key="2">
    <source>
        <dbReference type="Pfam" id="PF20009"/>
    </source>
</evidence>
<reference evidence="3 4" key="1">
    <citation type="submission" date="2016-10" db="EMBL/GenBank/DDBJ databases">
        <authorList>
            <person name="de Groot N.N."/>
        </authorList>
    </citation>
    <scope>NUCLEOTIDE SEQUENCE [LARGE SCALE GENOMIC DNA]</scope>
    <source>
        <strain evidence="3 4">CGMCC 4.6533</strain>
    </source>
</reference>
<dbReference type="EMBL" id="FNDJ01000033">
    <property type="protein sequence ID" value="SDL94937.1"/>
    <property type="molecule type" value="Genomic_DNA"/>
</dbReference>
<sequence>MAFAAIAAGTAIVFAGASGTVVPAAPAEEAASSSFTNSAKSAVGRMPSGVTVTVRKKMIGRARVASAAALPADLSAPADDYLVPANAKMMPGFIDLYENFAVKPGAWTDVARLTFTFSRPVRDPHLHLYGTGGASGRSANRRDDYWPAVDLIKGVPAKPAFSRAAGFPGYRVTPGSVEPERVYRAKSTSCGVVYTCGTIKVNGTVSAFTVKLRAHDVRYGSGGSTPQLWAALKLSLTEDDSDAPASYGAASHTIGDSHLGSSVSADHTDAVSMTPRALPIGTDADDAVATSSSWVASGGRGYALAVPVTAGSPSTVAGWIDFDHNGRFDVGERAVAEVATGATTALLHWTVPWTWYAAPTWIRLRLAAGSEALDSPVGWAGSGEVEDHRIQLAPDPAFAGVTDASPHDVLFCTNPTCFMIDRALRGSGHAFWW</sequence>